<dbReference type="EMBL" id="VDUW01000014">
    <property type="protein sequence ID" value="TXL60532.1"/>
    <property type="molecule type" value="Genomic_DNA"/>
</dbReference>
<feature type="binding site" evidence="19">
    <location>
        <position position="288"/>
    </location>
    <ligand>
        <name>ATP</name>
        <dbReference type="ChEBI" id="CHEBI:30616"/>
    </ligand>
</feature>
<gene>
    <name evidence="19 21" type="primary">thiI</name>
    <name evidence="21" type="ORF">FHP05_14005</name>
</gene>
<evidence type="ECO:0000313" key="21">
    <source>
        <dbReference type="EMBL" id="TXL60532.1"/>
    </source>
</evidence>
<evidence type="ECO:0000256" key="7">
    <source>
        <dbReference type="ARBA" id="ARBA00022840"/>
    </source>
</evidence>
<comment type="caution">
    <text evidence="21">The sequence shown here is derived from an EMBL/GenBank/DDBJ whole genome shotgun (WGS) entry which is preliminary data.</text>
</comment>
<keyword evidence="3 19" id="KW-0963">Cytoplasm</keyword>
<dbReference type="GO" id="GO:0002937">
    <property type="term" value="P:tRNA 4-thiouridine biosynthesis"/>
    <property type="evidence" value="ECO:0007669"/>
    <property type="project" value="TreeGrafter"/>
</dbReference>
<comment type="catalytic activity">
    <reaction evidence="11 19">
        <text>[ThiS sulfur-carrier protein]-C-terminal Gly-Gly-AMP + S-sulfanyl-L-cysteinyl-[cysteine desulfurase] + AH2 = [ThiS sulfur-carrier protein]-C-terminal-Gly-aminoethanethioate + L-cysteinyl-[cysteine desulfurase] + A + AMP + 2 H(+)</text>
        <dbReference type="Rhea" id="RHEA:43340"/>
        <dbReference type="Rhea" id="RHEA-COMP:12157"/>
        <dbReference type="Rhea" id="RHEA-COMP:12158"/>
        <dbReference type="Rhea" id="RHEA-COMP:12910"/>
        <dbReference type="Rhea" id="RHEA-COMP:19908"/>
        <dbReference type="ChEBI" id="CHEBI:13193"/>
        <dbReference type="ChEBI" id="CHEBI:15378"/>
        <dbReference type="ChEBI" id="CHEBI:17499"/>
        <dbReference type="ChEBI" id="CHEBI:29950"/>
        <dbReference type="ChEBI" id="CHEBI:61963"/>
        <dbReference type="ChEBI" id="CHEBI:90618"/>
        <dbReference type="ChEBI" id="CHEBI:232372"/>
        <dbReference type="ChEBI" id="CHEBI:456215"/>
    </reaction>
</comment>
<comment type="similarity">
    <text evidence="13 19">Belongs to the ThiI family.</text>
</comment>
<keyword evidence="7 19" id="KW-0067">ATP-binding</keyword>
<dbReference type="AlphaFoldDB" id="A0A5C8NHC2"/>
<evidence type="ECO:0000256" key="1">
    <source>
        <dbReference type="ARBA" id="ARBA00004496"/>
    </source>
</evidence>
<dbReference type="InterPro" id="IPR014729">
    <property type="entry name" value="Rossmann-like_a/b/a_fold"/>
</dbReference>
<feature type="binding site" evidence="19">
    <location>
        <begin position="209"/>
        <end position="210"/>
    </location>
    <ligand>
        <name>ATP</name>
        <dbReference type="ChEBI" id="CHEBI:30616"/>
    </ligand>
</feature>
<dbReference type="GO" id="GO:0052837">
    <property type="term" value="P:thiazole biosynthetic process"/>
    <property type="evidence" value="ECO:0007669"/>
    <property type="project" value="TreeGrafter"/>
</dbReference>
<dbReference type="SUPFAM" id="SSF52402">
    <property type="entry name" value="Adenine nucleotide alpha hydrolases-like"/>
    <property type="match status" value="1"/>
</dbReference>
<dbReference type="Proteomes" id="UP000321574">
    <property type="component" value="Unassembled WGS sequence"/>
</dbReference>
<dbReference type="UniPathway" id="UPA00060"/>
<evidence type="ECO:0000256" key="16">
    <source>
        <dbReference type="ARBA" id="ARBA00075337"/>
    </source>
</evidence>
<dbReference type="GO" id="GO:0005524">
    <property type="term" value="F:ATP binding"/>
    <property type="evidence" value="ECO:0007669"/>
    <property type="project" value="UniProtKB-UniRule"/>
</dbReference>
<feature type="binding site" evidence="19">
    <location>
        <position position="297"/>
    </location>
    <ligand>
        <name>ATP</name>
        <dbReference type="ChEBI" id="CHEBI:30616"/>
    </ligand>
</feature>
<reference evidence="21 22" key="1">
    <citation type="submission" date="2019-06" db="EMBL/GenBank/DDBJ databases">
        <title>Cerasibacillus sp. nov., isolated from maize field.</title>
        <authorList>
            <person name="Lin S.-Y."/>
            <person name="Tsai C.-F."/>
            <person name="Young C.-C."/>
        </authorList>
    </citation>
    <scope>NUCLEOTIDE SEQUENCE [LARGE SCALE GENOMIC DNA]</scope>
    <source>
        <strain evidence="21 22">CC-CFT480</strain>
    </source>
</reference>
<dbReference type="InterPro" id="IPR049962">
    <property type="entry name" value="THUMP_ThiI"/>
</dbReference>
<evidence type="ECO:0000256" key="3">
    <source>
        <dbReference type="ARBA" id="ARBA00022490"/>
    </source>
</evidence>
<dbReference type="FunFam" id="3.40.50.620:FF:000053">
    <property type="entry name" value="Probable tRNA sulfurtransferase"/>
    <property type="match status" value="1"/>
</dbReference>
<dbReference type="Pfam" id="PF02568">
    <property type="entry name" value="ThiI"/>
    <property type="match status" value="1"/>
</dbReference>
<dbReference type="HAMAP" id="MF_00021">
    <property type="entry name" value="ThiI"/>
    <property type="match status" value="1"/>
</dbReference>
<evidence type="ECO:0000256" key="12">
    <source>
        <dbReference type="ARBA" id="ARBA00058382"/>
    </source>
</evidence>
<evidence type="ECO:0000256" key="15">
    <source>
        <dbReference type="ARBA" id="ARBA00071867"/>
    </source>
</evidence>
<evidence type="ECO:0000256" key="5">
    <source>
        <dbReference type="ARBA" id="ARBA00022679"/>
    </source>
</evidence>
<dbReference type="SUPFAM" id="SSF143437">
    <property type="entry name" value="THUMP domain-like"/>
    <property type="match status" value="1"/>
</dbReference>
<dbReference type="GO" id="GO:0009228">
    <property type="term" value="P:thiamine biosynthetic process"/>
    <property type="evidence" value="ECO:0007669"/>
    <property type="project" value="UniProtKB-KW"/>
</dbReference>
<dbReference type="InterPro" id="IPR020536">
    <property type="entry name" value="ThiI_AANH"/>
</dbReference>
<proteinExistence type="inferred from homology"/>
<evidence type="ECO:0000256" key="11">
    <source>
        <dbReference type="ARBA" id="ARBA00052330"/>
    </source>
</evidence>
<dbReference type="SMART" id="SM00981">
    <property type="entry name" value="THUMP"/>
    <property type="match status" value="1"/>
</dbReference>
<dbReference type="Pfam" id="PF02926">
    <property type="entry name" value="THUMP"/>
    <property type="match status" value="1"/>
</dbReference>
<evidence type="ECO:0000256" key="13">
    <source>
        <dbReference type="ARBA" id="ARBA00061472"/>
    </source>
</evidence>
<evidence type="ECO:0000256" key="10">
    <source>
        <dbReference type="ARBA" id="ARBA00050570"/>
    </source>
</evidence>
<dbReference type="InterPro" id="IPR054173">
    <property type="entry name" value="ThiI_fer"/>
</dbReference>
<comment type="function">
    <text evidence="12 19">Catalyzes the ATP-dependent transfer of a sulfur to tRNA to produce 4-thiouridine in position 8 of tRNAs, which functions as a near-UV photosensor. Also catalyzes the transfer of sulfur to the sulfur carrier protein ThiS, forming ThiS-thiocarboxylate. This is a step in the synthesis of thiazole, in the thiamine biosynthesis pathway. The sulfur is donated as persulfide by IscS.</text>
</comment>
<evidence type="ECO:0000256" key="17">
    <source>
        <dbReference type="ARBA" id="ARBA00077849"/>
    </source>
</evidence>
<evidence type="ECO:0000256" key="19">
    <source>
        <dbReference type="HAMAP-Rule" id="MF_00021"/>
    </source>
</evidence>
<dbReference type="EC" id="2.8.1.4" evidence="14 19"/>
<comment type="catalytic activity">
    <reaction evidence="10 19">
        <text>[ThiI sulfur-carrier protein]-S-sulfanyl-L-cysteine + a uridine in tRNA + 2 reduced [2Fe-2S]-[ferredoxin] + ATP + H(+) = [ThiI sulfur-carrier protein]-L-cysteine + a 4-thiouridine in tRNA + 2 oxidized [2Fe-2S]-[ferredoxin] + AMP + diphosphate</text>
        <dbReference type="Rhea" id="RHEA:24176"/>
        <dbReference type="Rhea" id="RHEA-COMP:10000"/>
        <dbReference type="Rhea" id="RHEA-COMP:10001"/>
        <dbReference type="Rhea" id="RHEA-COMP:13337"/>
        <dbReference type="Rhea" id="RHEA-COMP:13338"/>
        <dbReference type="Rhea" id="RHEA-COMP:13339"/>
        <dbReference type="Rhea" id="RHEA-COMP:13340"/>
        <dbReference type="ChEBI" id="CHEBI:15378"/>
        <dbReference type="ChEBI" id="CHEBI:29950"/>
        <dbReference type="ChEBI" id="CHEBI:30616"/>
        <dbReference type="ChEBI" id="CHEBI:33019"/>
        <dbReference type="ChEBI" id="CHEBI:33737"/>
        <dbReference type="ChEBI" id="CHEBI:33738"/>
        <dbReference type="ChEBI" id="CHEBI:61963"/>
        <dbReference type="ChEBI" id="CHEBI:65315"/>
        <dbReference type="ChEBI" id="CHEBI:136798"/>
        <dbReference type="ChEBI" id="CHEBI:456215"/>
        <dbReference type="EC" id="2.8.1.4"/>
    </reaction>
</comment>
<feature type="binding site" evidence="19">
    <location>
        <begin position="184"/>
        <end position="185"/>
    </location>
    <ligand>
        <name>ATP</name>
        <dbReference type="ChEBI" id="CHEBI:30616"/>
    </ligand>
</feature>
<dbReference type="Gene3D" id="3.40.50.620">
    <property type="entry name" value="HUPs"/>
    <property type="match status" value="1"/>
</dbReference>
<dbReference type="GO" id="GO:0005829">
    <property type="term" value="C:cytosol"/>
    <property type="evidence" value="ECO:0007669"/>
    <property type="project" value="TreeGrafter"/>
</dbReference>
<evidence type="ECO:0000313" key="22">
    <source>
        <dbReference type="Proteomes" id="UP000321574"/>
    </source>
</evidence>
<evidence type="ECO:0000256" key="6">
    <source>
        <dbReference type="ARBA" id="ARBA00022741"/>
    </source>
</evidence>
<dbReference type="GO" id="GO:0000049">
    <property type="term" value="F:tRNA binding"/>
    <property type="evidence" value="ECO:0007669"/>
    <property type="project" value="UniProtKB-UniRule"/>
</dbReference>
<organism evidence="21 22">
    <name type="scientific">Cerasibacillus terrae</name>
    <dbReference type="NCBI Taxonomy" id="2498845"/>
    <lineage>
        <taxon>Bacteria</taxon>
        <taxon>Bacillati</taxon>
        <taxon>Bacillota</taxon>
        <taxon>Bacilli</taxon>
        <taxon>Bacillales</taxon>
        <taxon>Bacillaceae</taxon>
        <taxon>Cerasibacillus</taxon>
    </lineage>
</organism>
<evidence type="ECO:0000256" key="4">
    <source>
        <dbReference type="ARBA" id="ARBA00022555"/>
    </source>
</evidence>
<dbReference type="PANTHER" id="PTHR43209">
    <property type="entry name" value="TRNA SULFURTRANSFERASE"/>
    <property type="match status" value="1"/>
</dbReference>
<keyword evidence="4 19" id="KW-0820">tRNA-binding</keyword>
<comment type="subcellular location">
    <subcellularLocation>
        <location evidence="1 19">Cytoplasm</location>
    </subcellularLocation>
</comment>
<dbReference type="NCBIfam" id="TIGR00342">
    <property type="entry name" value="tRNA uracil 4-sulfurtransferase ThiI"/>
    <property type="match status" value="1"/>
</dbReference>
<keyword evidence="5 19" id="KW-0808">Transferase</keyword>
<sequence length="402" mass="45660">MEFEFDHILIRYGELALKGKNQKHFLNKLQQNIQHKLKGFPNIKIKRTRGRMFIMLHGQDPQPIIDKCKNIFGIHSLSLAIKVSNELEQIKQAGLFALENSIQAKTFKVAVRRVDKTFPTGSQEMNQLLGAYLLKHTSGFKVDVHQPDVEINVEIRVDATYITSDVIKGAGGLPVGTSGKSLLLLSGGIDSPVAGYLMMKRGVEIEAIHFHSPPFTSDRAKQKVIDLAEKLTAFGHRLKIHVVPFTTLQQKIFQEIPESYAMTVMRRMMFRISEAVCENHQILSLTTGESLGQVASQTMESMHTINEVTNYPILRPLVAMDKQDIIKISKQIDTYDISIRPYEDCCTIFVPKAPKTKPKREKVNQFEADFAFEPFIEEAVQKIQKIVVSDEQSEDKRFDDLF</sequence>
<evidence type="ECO:0000259" key="20">
    <source>
        <dbReference type="PROSITE" id="PS51165"/>
    </source>
</evidence>
<dbReference type="InterPro" id="IPR004114">
    <property type="entry name" value="THUMP_dom"/>
</dbReference>
<dbReference type="InterPro" id="IPR003720">
    <property type="entry name" value="tRNA_STrfase"/>
</dbReference>
<protein>
    <recommendedName>
        <fullName evidence="15 19">Probable tRNA sulfurtransferase</fullName>
        <ecNumber evidence="14 19">2.8.1.4</ecNumber>
    </recommendedName>
    <alternativeName>
        <fullName evidence="16 19">Sulfur carrier protein ThiS sulfurtransferase</fullName>
    </alternativeName>
    <alternativeName>
        <fullName evidence="17 19">Thiamine biosynthesis protein ThiI</fullName>
    </alternativeName>
    <alternativeName>
        <fullName evidence="18 19">tRNA 4-thiouridine synthase</fullName>
    </alternativeName>
</protein>
<dbReference type="InterPro" id="IPR050102">
    <property type="entry name" value="tRNA_sulfurtransferase_ThiI"/>
</dbReference>
<feature type="binding site" evidence="19">
    <location>
        <position position="266"/>
    </location>
    <ligand>
        <name>ATP</name>
        <dbReference type="ChEBI" id="CHEBI:30616"/>
    </ligand>
</feature>
<dbReference type="OrthoDB" id="9773948at2"/>
<evidence type="ECO:0000256" key="2">
    <source>
        <dbReference type="ARBA" id="ARBA00004948"/>
    </source>
</evidence>
<comment type="pathway">
    <text evidence="2 19">Cofactor biosynthesis; thiamine diphosphate biosynthesis.</text>
</comment>
<dbReference type="PROSITE" id="PS51165">
    <property type="entry name" value="THUMP"/>
    <property type="match status" value="1"/>
</dbReference>
<dbReference type="RefSeq" id="WP_147670398.1">
    <property type="nucleotide sequence ID" value="NZ_VDUW01000014.1"/>
</dbReference>
<dbReference type="InterPro" id="IPR049961">
    <property type="entry name" value="ThiI_N"/>
</dbReference>
<evidence type="ECO:0000256" key="9">
    <source>
        <dbReference type="ARBA" id="ARBA00022977"/>
    </source>
</evidence>
<evidence type="ECO:0000256" key="18">
    <source>
        <dbReference type="ARBA" id="ARBA00080570"/>
    </source>
</evidence>
<keyword evidence="8 19" id="KW-0694">RNA-binding</keyword>
<dbReference type="PANTHER" id="PTHR43209:SF1">
    <property type="entry name" value="TRNA SULFURTRANSFERASE"/>
    <property type="match status" value="1"/>
</dbReference>
<dbReference type="GO" id="GO:0009229">
    <property type="term" value="P:thiamine diphosphate biosynthetic process"/>
    <property type="evidence" value="ECO:0007669"/>
    <property type="project" value="UniProtKB-UniRule"/>
</dbReference>
<keyword evidence="9 19" id="KW-0784">Thiamine biosynthesis</keyword>
<keyword evidence="22" id="KW-1185">Reference proteome</keyword>
<keyword evidence="6 19" id="KW-0547">Nucleotide-binding</keyword>
<name>A0A5C8NHC2_9BACI</name>
<dbReference type="Gene3D" id="3.30.2130.30">
    <property type="match status" value="1"/>
</dbReference>
<dbReference type="Pfam" id="PF22025">
    <property type="entry name" value="ThiI_fer"/>
    <property type="match status" value="1"/>
</dbReference>
<feature type="domain" description="THUMP" evidence="20">
    <location>
        <begin position="62"/>
        <end position="166"/>
    </location>
</feature>
<accession>A0A5C8NHC2</accession>
<dbReference type="CDD" id="cd01712">
    <property type="entry name" value="PPase_ThiI"/>
    <property type="match status" value="1"/>
</dbReference>
<dbReference type="CDD" id="cd11716">
    <property type="entry name" value="THUMP_ThiI"/>
    <property type="match status" value="1"/>
</dbReference>
<evidence type="ECO:0000256" key="14">
    <source>
        <dbReference type="ARBA" id="ARBA00066827"/>
    </source>
</evidence>
<evidence type="ECO:0000256" key="8">
    <source>
        <dbReference type="ARBA" id="ARBA00022884"/>
    </source>
</evidence>
<dbReference type="GO" id="GO:0004810">
    <property type="term" value="F:CCA tRNA nucleotidyltransferase activity"/>
    <property type="evidence" value="ECO:0007669"/>
    <property type="project" value="InterPro"/>
</dbReference>
<dbReference type="GO" id="GO:0140741">
    <property type="term" value="F:tRNA-uracil-4 sulfurtransferase activity"/>
    <property type="evidence" value="ECO:0007669"/>
    <property type="project" value="UniProtKB-EC"/>
</dbReference>